<dbReference type="InterPro" id="IPR037020">
    <property type="entry name" value="Hemocyanin_C_sf"/>
</dbReference>
<dbReference type="PANTHER" id="PTHR11511">
    <property type="entry name" value="LARVAL STORAGE PROTEIN/PHENOLOXIDASE"/>
    <property type="match status" value="1"/>
</dbReference>
<evidence type="ECO:0000256" key="3">
    <source>
        <dbReference type="ARBA" id="ARBA00009928"/>
    </source>
</evidence>
<dbReference type="PRINTS" id="PR00187">
    <property type="entry name" value="HAEMOCYANIN"/>
</dbReference>
<feature type="domain" description="Tyrosinase copper-binding" evidence="10">
    <location>
        <begin position="415"/>
        <end position="426"/>
    </location>
</feature>
<keyword evidence="5" id="KW-0479">Metal-binding</keyword>
<dbReference type="GO" id="GO:0005576">
    <property type="term" value="C:extracellular region"/>
    <property type="evidence" value="ECO:0007669"/>
    <property type="project" value="UniProtKB-SubCell"/>
</dbReference>
<evidence type="ECO:0000256" key="8">
    <source>
        <dbReference type="ARBA" id="ARBA00023033"/>
    </source>
</evidence>
<name>A0AAN9TUX5_9HEMI</name>
<keyword evidence="12" id="KW-1185">Reference proteome</keyword>
<dbReference type="InterPro" id="IPR036697">
    <property type="entry name" value="Hemocyanin_N_sf"/>
</dbReference>
<proteinExistence type="inferred from homology"/>
<dbReference type="SUPFAM" id="SSF48056">
    <property type="entry name" value="Di-copper centre-containing domain"/>
    <property type="match status" value="1"/>
</dbReference>
<dbReference type="InterPro" id="IPR008922">
    <property type="entry name" value="Di-copper_centre_dom_sf"/>
</dbReference>
<evidence type="ECO:0000256" key="4">
    <source>
        <dbReference type="ARBA" id="ARBA00022525"/>
    </source>
</evidence>
<dbReference type="InterPro" id="IPR013788">
    <property type="entry name" value="Hemocyanin/hexamerin"/>
</dbReference>
<sequence length="701" mass="82361">MSSGSNPEATNVLEYIPYLFDRPGETLLTGRKNIVFNIPDDMLIERYRPIKFGIQQMKTMRTDRAGPETTKVNVKSIDPPDLSEVEKIKRNESFCLFNPTHRERAYKLIRILMSMPDVESFFSVCVYARDRLNTQLYIYAISVAILRRKDTKSVIVPSNVRVFPQFYLNNEVFAKIREELAVIPEEDRRPILVQLRPTANDLDIEHRIAYWREDIGLNLHHWHWHLVYPNGYDQQDIELVKNDRRGELFYYMHQQMVARYNFERLSNQLARVRHRNNFLEPIMEGYYPKIRDLCTNRDYPSRQPFSYWKDVHREIASDGTVVEVNHLHRWRDVIMNDIMDKRLLNETGEYVSLDSEKGIDYLGNVVESSIFSINPQRYGDLHNAGHELTGYIHDPEYKYLEDVGAMGNNATAARDPFFYQWHAYIDDIFVAHKESLAPYTKEELEFSDITVQGITVKVDEGRDNKFITYFQQSEIEISPGLDYYPVGPVYVRFIHLQHAPFTYHIQVNNNGTRRNGTVRIFMAPRKDERNEEFIFKQQRRLFIELDRFVVTLQKGLNPIKRRSEESSVTIPFDQLFSPDMKGNENDDFCKCGWPDYLLIPKGHTQGLPADLFVMVSDAEKDFVPDKDSPPAFGKKCKSAPEYCGLRDKKYPDKRAMGYPFDRLPDINSKVPKLEEFVAPYKNMFVQKVDIKFDPKICYIRN</sequence>
<keyword evidence="8" id="KW-0503">Monooxygenase</keyword>
<dbReference type="InterPro" id="IPR000896">
    <property type="entry name" value="Hemocyanin/hexamerin_mid_dom"/>
</dbReference>
<evidence type="ECO:0000256" key="5">
    <source>
        <dbReference type="ARBA" id="ARBA00022723"/>
    </source>
</evidence>
<reference evidence="11 12" key="1">
    <citation type="submission" date="2024-03" db="EMBL/GenBank/DDBJ databases">
        <title>Adaptation during the transition from Ophiocordyceps entomopathogen to insect associate is accompanied by gene loss and intensified selection.</title>
        <authorList>
            <person name="Ward C.M."/>
            <person name="Onetto C.A."/>
            <person name="Borneman A.R."/>
        </authorList>
    </citation>
    <scope>NUCLEOTIDE SEQUENCE [LARGE SCALE GENOMIC DNA]</scope>
    <source>
        <strain evidence="11">AWRI1</strain>
        <tissue evidence="11">Single Adult Female</tissue>
    </source>
</reference>
<dbReference type="SUPFAM" id="SSF81296">
    <property type="entry name" value="E set domains"/>
    <property type="match status" value="1"/>
</dbReference>
<dbReference type="SUPFAM" id="SSF48050">
    <property type="entry name" value="Hemocyanin, N-terminal domain"/>
    <property type="match status" value="1"/>
</dbReference>
<accession>A0AAN9TUX5</accession>
<dbReference type="InterPro" id="IPR005203">
    <property type="entry name" value="Hemocyanin_C"/>
</dbReference>
<dbReference type="PANTHER" id="PTHR11511:SF4">
    <property type="entry name" value="PHENOLOXIDASE 2-RELATED"/>
    <property type="match status" value="1"/>
</dbReference>
<evidence type="ECO:0000313" key="12">
    <source>
        <dbReference type="Proteomes" id="UP001367676"/>
    </source>
</evidence>
<dbReference type="GO" id="GO:0046872">
    <property type="term" value="F:metal ion binding"/>
    <property type="evidence" value="ECO:0007669"/>
    <property type="project" value="UniProtKB-KW"/>
</dbReference>
<keyword evidence="9" id="KW-1015">Disulfide bond</keyword>
<comment type="cofactor">
    <cofactor evidence="1">
        <name>Cu(2+)</name>
        <dbReference type="ChEBI" id="CHEBI:29036"/>
    </cofactor>
</comment>
<comment type="similarity">
    <text evidence="3">Belongs to the tyrosinase family.</text>
</comment>
<dbReference type="FunFam" id="2.60.40.1520:FF:000001">
    <property type="entry name" value="Hemocyanin subunit 2"/>
    <property type="match status" value="1"/>
</dbReference>
<keyword evidence="4" id="KW-0964">Secreted</keyword>
<dbReference type="PROSITE" id="PS00209">
    <property type="entry name" value="HEMOCYANIN_1"/>
    <property type="match status" value="1"/>
</dbReference>
<evidence type="ECO:0000256" key="6">
    <source>
        <dbReference type="ARBA" id="ARBA00023002"/>
    </source>
</evidence>
<evidence type="ECO:0000256" key="2">
    <source>
        <dbReference type="ARBA" id="ARBA00004613"/>
    </source>
</evidence>
<comment type="subcellular location">
    <subcellularLocation>
        <location evidence="2">Secreted</location>
    </subcellularLocation>
</comment>
<evidence type="ECO:0000256" key="7">
    <source>
        <dbReference type="ARBA" id="ARBA00023008"/>
    </source>
</evidence>
<dbReference type="InterPro" id="IPR005204">
    <property type="entry name" value="Hemocyanin_N"/>
</dbReference>
<dbReference type="Pfam" id="PF00372">
    <property type="entry name" value="Hemocyanin_M"/>
    <property type="match status" value="1"/>
</dbReference>
<evidence type="ECO:0000259" key="10">
    <source>
        <dbReference type="PROSITE" id="PS00498"/>
    </source>
</evidence>
<dbReference type="PROSITE" id="PS00498">
    <property type="entry name" value="TYROSINASE_2"/>
    <property type="match status" value="1"/>
</dbReference>
<dbReference type="Proteomes" id="UP001367676">
    <property type="component" value="Unassembled WGS sequence"/>
</dbReference>
<protein>
    <recommendedName>
        <fullName evidence="10">Tyrosinase copper-binding domain-containing protein</fullName>
    </recommendedName>
</protein>
<dbReference type="InterPro" id="IPR002227">
    <property type="entry name" value="Tyrosinase_Cu-bd"/>
</dbReference>
<dbReference type="GO" id="GO:0006582">
    <property type="term" value="P:melanin metabolic process"/>
    <property type="evidence" value="ECO:0007669"/>
    <property type="project" value="UniProtKB-ARBA"/>
</dbReference>
<dbReference type="Gene3D" id="1.20.1370.10">
    <property type="entry name" value="Hemocyanin, N-terminal domain"/>
    <property type="match status" value="1"/>
</dbReference>
<dbReference type="PROSITE" id="PS00210">
    <property type="entry name" value="HEMOCYANIN_2"/>
    <property type="match status" value="1"/>
</dbReference>
<gene>
    <name evidence="11" type="ORF">V9T40_002670</name>
</gene>
<keyword evidence="7" id="KW-0186">Copper</keyword>
<keyword evidence="6" id="KW-0560">Oxidoreductase</keyword>
<evidence type="ECO:0000256" key="1">
    <source>
        <dbReference type="ARBA" id="ARBA00001973"/>
    </source>
</evidence>
<evidence type="ECO:0000313" key="11">
    <source>
        <dbReference type="EMBL" id="KAK7591057.1"/>
    </source>
</evidence>
<dbReference type="GO" id="GO:0004503">
    <property type="term" value="F:tyrosinase activity"/>
    <property type="evidence" value="ECO:0007669"/>
    <property type="project" value="UniProtKB-ARBA"/>
</dbReference>
<organism evidence="11 12">
    <name type="scientific">Parthenolecanium corni</name>
    <dbReference type="NCBI Taxonomy" id="536013"/>
    <lineage>
        <taxon>Eukaryota</taxon>
        <taxon>Metazoa</taxon>
        <taxon>Ecdysozoa</taxon>
        <taxon>Arthropoda</taxon>
        <taxon>Hexapoda</taxon>
        <taxon>Insecta</taxon>
        <taxon>Pterygota</taxon>
        <taxon>Neoptera</taxon>
        <taxon>Paraneoptera</taxon>
        <taxon>Hemiptera</taxon>
        <taxon>Sternorrhyncha</taxon>
        <taxon>Coccoidea</taxon>
        <taxon>Coccidae</taxon>
        <taxon>Parthenolecanium</taxon>
    </lineage>
</organism>
<dbReference type="EMBL" id="JBBCAQ010000022">
    <property type="protein sequence ID" value="KAK7591057.1"/>
    <property type="molecule type" value="Genomic_DNA"/>
</dbReference>
<dbReference type="Pfam" id="PF03723">
    <property type="entry name" value="Hemocyanin_C"/>
    <property type="match status" value="1"/>
</dbReference>
<dbReference type="Pfam" id="PF03722">
    <property type="entry name" value="Hemocyanin_N"/>
    <property type="match status" value="1"/>
</dbReference>
<dbReference type="AlphaFoldDB" id="A0AAN9TUX5"/>
<comment type="caution">
    <text evidence="11">The sequence shown here is derived from an EMBL/GenBank/DDBJ whole genome shotgun (WGS) entry which is preliminary data.</text>
</comment>
<dbReference type="Gene3D" id="2.60.40.1520">
    <property type="entry name" value="Hemocyanin, C-terminal domain"/>
    <property type="match status" value="1"/>
</dbReference>
<evidence type="ECO:0000256" key="9">
    <source>
        <dbReference type="ARBA" id="ARBA00023157"/>
    </source>
</evidence>
<dbReference type="Gene3D" id="1.10.1280.10">
    <property type="entry name" value="Di-copper center containing domain from catechol oxidase"/>
    <property type="match status" value="1"/>
</dbReference>
<dbReference type="InterPro" id="IPR014756">
    <property type="entry name" value="Ig_E-set"/>
</dbReference>